<organism evidence="7 8">
    <name type="scientific">Oopsacas minuta</name>
    <dbReference type="NCBI Taxonomy" id="111878"/>
    <lineage>
        <taxon>Eukaryota</taxon>
        <taxon>Metazoa</taxon>
        <taxon>Porifera</taxon>
        <taxon>Hexactinellida</taxon>
        <taxon>Hexasterophora</taxon>
        <taxon>Lyssacinosida</taxon>
        <taxon>Leucopsacidae</taxon>
        <taxon>Oopsacas</taxon>
    </lineage>
</organism>
<evidence type="ECO:0000256" key="3">
    <source>
        <dbReference type="ARBA" id="ARBA00022942"/>
    </source>
</evidence>
<dbReference type="GO" id="GO:0043161">
    <property type="term" value="P:proteasome-mediated ubiquitin-dependent protein catabolic process"/>
    <property type="evidence" value="ECO:0007669"/>
    <property type="project" value="TreeGrafter"/>
</dbReference>
<dbReference type="InterPro" id="IPR006746">
    <property type="entry name" value="26S_Psome_Rpn12"/>
</dbReference>
<dbReference type="FunFam" id="1.25.40.990:FF:000001">
    <property type="entry name" value="26S proteasome non-ATPase regulatory subunit"/>
    <property type="match status" value="1"/>
</dbReference>
<dbReference type="GO" id="GO:0005829">
    <property type="term" value="C:cytosol"/>
    <property type="evidence" value="ECO:0007669"/>
    <property type="project" value="TreeGrafter"/>
</dbReference>
<dbReference type="InterPro" id="IPR033464">
    <property type="entry name" value="CSN8_PSD8_EIF3K"/>
</dbReference>
<dbReference type="PROSITE" id="PS50250">
    <property type="entry name" value="PCI"/>
    <property type="match status" value="1"/>
</dbReference>
<dbReference type="SUPFAM" id="SSF46785">
    <property type="entry name" value="Winged helix' DNA-binding domain"/>
    <property type="match status" value="1"/>
</dbReference>
<evidence type="ECO:0000313" key="8">
    <source>
        <dbReference type="Proteomes" id="UP001165289"/>
    </source>
</evidence>
<reference evidence="7 8" key="1">
    <citation type="journal article" date="2023" name="BMC Biol.">
        <title>The compact genome of the sponge Oopsacas minuta (Hexactinellida) is lacking key metazoan core genes.</title>
        <authorList>
            <person name="Santini S."/>
            <person name="Schenkelaars Q."/>
            <person name="Jourda C."/>
            <person name="Duchesne M."/>
            <person name="Belahbib H."/>
            <person name="Rocher C."/>
            <person name="Selva M."/>
            <person name="Riesgo A."/>
            <person name="Vervoort M."/>
            <person name="Leys S.P."/>
            <person name="Kodjabachian L."/>
            <person name="Le Bivic A."/>
            <person name="Borchiellini C."/>
            <person name="Claverie J.M."/>
            <person name="Renard E."/>
        </authorList>
    </citation>
    <scope>NUCLEOTIDE SEQUENCE [LARGE SCALE GENOMIC DNA]</scope>
    <source>
        <strain evidence="7">SPO-2</strain>
    </source>
</reference>
<feature type="domain" description="PCI" evidence="6">
    <location>
        <begin position="77"/>
        <end position="247"/>
    </location>
</feature>
<name>A0AAV7K7F5_9METZ</name>
<dbReference type="PANTHER" id="PTHR12387:SF0">
    <property type="entry name" value="26S PROTEASOME NON-ATPASE REGULATORY SUBUNIT 8"/>
    <property type="match status" value="1"/>
</dbReference>
<dbReference type="Pfam" id="PF10075">
    <property type="entry name" value="CSN8_PSD8_EIF3K"/>
    <property type="match status" value="1"/>
</dbReference>
<dbReference type="EMBL" id="JAKMXF010000133">
    <property type="protein sequence ID" value="KAI6656956.1"/>
    <property type="molecule type" value="Genomic_DNA"/>
</dbReference>
<evidence type="ECO:0000313" key="7">
    <source>
        <dbReference type="EMBL" id="KAI6656956.1"/>
    </source>
</evidence>
<evidence type="ECO:0000256" key="1">
    <source>
        <dbReference type="ARBA" id="ARBA00009627"/>
    </source>
</evidence>
<sequence length="263" mass="30377">MDKSKSICEKLRKTWNRSPHNLPLIDQLLDELKVSLLEVSFLPTETQGVGSEPQGLLLAREMLEIGAMASIEKRDISGFEHYMAQLKHYYLDYKSLLEPSPYANQLMGLNLLSLLARNKLSDFHTEIELLPPEQLLTDVYLCHPIHLEQFLMEGSYNKVFLSRDNVPAPYYRLFVDILLETVREEIVSCILHSYSTLSLSEARKMLYVSDDEDMREFGEKHGWVLEGNYFSFISKEEKQGQSVPAMEILSKCFEYARDLEAIV</sequence>
<dbReference type="AlphaFoldDB" id="A0AAV7K7F5"/>
<evidence type="ECO:0000256" key="5">
    <source>
        <dbReference type="ARBA" id="ARBA00078986"/>
    </source>
</evidence>
<gene>
    <name evidence="7" type="ORF">LOD99_16258</name>
</gene>
<dbReference type="InterPro" id="IPR036390">
    <property type="entry name" value="WH_DNA-bd_sf"/>
</dbReference>
<comment type="subunit">
    <text evidence="4">Component of the 19S proteasome regulatory particle complex. The 26S proteasome consists of a 20S core particle (CP) and two 19S regulatory subunits (RP). The regulatory particle is made of a lid composed of 9 subunits including PSMD8, a base containing 6 ATPases and few additional components. Interacts with DDI2. Interacts with TASOR.</text>
</comment>
<dbReference type="Proteomes" id="UP001165289">
    <property type="component" value="Unassembled WGS sequence"/>
</dbReference>
<accession>A0AAV7K7F5</accession>
<dbReference type="GO" id="GO:0005634">
    <property type="term" value="C:nucleus"/>
    <property type="evidence" value="ECO:0007669"/>
    <property type="project" value="TreeGrafter"/>
</dbReference>
<dbReference type="GO" id="GO:0008541">
    <property type="term" value="C:proteasome regulatory particle, lid subcomplex"/>
    <property type="evidence" value="ECO:0007669"/>
    <property type="project" value="TreeGrafter"/>
</dbReference>
<keyword evidence="3 7" id="KW-0647">Proteasome</keyword>
<evidence type="ECO:0000259" key="6">
    <source>
        <dbReference type="PROSITE" id="PS50250"/>
    </source>
</evidence>
<proteinExistence type="inferred from homology"/>
<dbReference type="Gene3D" id="1.25.40.990">
    <property type="match status" value="1"/>
</dbReference>
<dbReference type="PANTHER" id="PTHR12387">
    <property type="entry name" value="26S PROTEASOME NON-ATPASE REGULATORY SUBUNIT 8"/>
    <property type="match status" value="1"/>
</dbReference>
<evidence type="ECO:0000256" key="4">
    <source>
        <dbReference type="ARBA" id="ARBA00062283"/>
    </source>
</evidence>
<comment type="caution">
    <text evidence="7">The sequence shown here is derived from an EMBL/GenBank/DDBJ whole genome shotgun (WGS) entry which is preliminary data.</text>
</comment>
<dbReference type="InterPro" id="IPR000717">
    <property type="entry name" value="PCI_dom"/>
</dbReference>
<keyword evidence="8" id="KW-1185">Reference proteome</keyword>
<protein>
    <recommendedName>
        <fullName evidence="2">26S proteasome non-ATPase regulatory subunit 8</fullName>
    </recommendedName>
    <alternativeName>
        <fullName evidence="5">26S proteasome regulatory subunit RPN12</fullName>
    </alternativeName>
</protein>
<comment type="similarity">
    <text evidence="1">Belongs to the proteasome subunit S14 family.</text>
</comment>
<evidence type="ECO:0000256" key="2">
    <source>
        <dbReference type="ARBA" id="ARBA00014939"/>
    </source>
</evidence>